<gene>
    <name evidence="2" type="ORF">J0H12_04650</name>
</gene>
<evidence type="ECO:0000313" key="3">
    <source>
        <dbReference type="Proteomes" id="UP000664414"/>
    </source>
</evidence>
<dbReference type="Proteomes" id="UP000664414">
    <property type="component" value="Unassembled WGS sequence"/>
</dbReference>
<keyword evidence="1" id="KW-1133">Transmembrane helix</keyword>
<proteinExistence type="predicted"/>
<feature type="transmembrane region" description="Helical" evidence="1">
    <location>
        <begin position="47"/>
        <end position="68"/>
    </location>
</feature>
<sequence length="116" mass="13458">MCFKQLLNFRQNMPVYKKISLGFAIVHMLIVVLLLIILVISKDPAINMIWFLLYYIDFPYSAVTLFLAKFIPDISSDINNFWAPFILWGVGGTLWWYSVPILVKQAVTLGKKIMKK</sequence>
<dbReference type="EMBL" id="JAFKGL010000018">
    <property type="protein sequence ID" value="MBN9413195.1"/>
    <property type="molecule type" value="Genomic_DNA"/>
</dbReference>
<evidence type="ECO:0000256" key="1">
    <source>
        <dbReference type="SAM" id="Phobius"/>
    </source>
</evidence>
<feature type="transmembrane region" description="Helical" evidence="1">
    <location>
        <begin position="80"/>
        <end position="98"/>
    </location>
</feature>
<feature type="transmembrane region" description="Helical" evidence="1">
    <location>
        <begin position="21"/>
        <end position="41"/>
    </location>
</feature>
<name>A0A8J7PJ88_9PROT</name>
<keyword evidence="1" id="KW-0812">Transmembrane</keyword>
<evidence type="ECO:0000313" key="2">
    <source>
        <dbReference type="EMBL" id="MBN9413195.1"/>
    </source>
</evidence>
<accession>A0A8J7PJ88</accession>
<protein>
    <submittedName>
        <fullName evidence="2">Uncharacterized protein</fullName>
    </submittedName>
</protein>
<keyword evidence="1" id="KW-0472">Membrane</keyword>
<comment type="caution">
    <text evidence="2">The sequence shown here is derived from an EMBL/GenBank/DDBJ whole genome shotgun (WGS) entry which is preliminary data.</text>
</comment>
<reference evidence="2" key="1">
    <citation type="submission" date="2021-02" db="EMBL/GenBank/DDBJ databases">
        <title>Thiocyanate and organic carbon inputs drive convergent selection for specific autotrophic Afipia and Thiobacillus strains within complex microbiomes.</title>
        <authorList>
            <person name="Huddy R.J."/>
            <person name="Sachdeva R."/>
            <person name="Kadzinga F."/>
            <person name="Kantor R.S."/>
            <person name="Harrison S.T.L."/>
            <person name="Banfield J.F."/>
        </authorList>
    </citation>
    <scope>NUCLEOTIDE SEQUENCE</scope>
    <source>
        <strain evidence="2">SCN18_10_11_15_R4_P_38_20</strain>
    </source>
</reference>
<dbReference type="AlphaFoldDB" id="A0A8J7PJ88"/>
<organism evidence="2 3">
    <name type="scientific">Candidatus Paracaedimonas acanthamoebae</name>
    <dbReference type="NCBI Taxonomy" id="244581"/>
    <lineage>
        <taxon>Bacteria</taxon>
        <taxon>Pseudomonadati</taxon>
        <taxon>Pseudomonadota</taxon>
        <taxon>Alphaproteobacteria</taxon>
        <taxon>Holosporales</taxon>
        <taxon>Caedimonadaceae</taxon>
        <taxon>Candidatus Paracaedimonas</taxon>
    </lineage>
</organism>